<name>F9U850_9GAMM</name>
<dbReference type="PANTHER" id="PTHR41247:SF1">
    <property type="entry name" value="HTH-TYPE TRANSCRIPTIONAL REPRESSOR YCNK"/>
    <property type="match status" value="1"/>
</dbReference>
<evidence type="ECO:0000313" key="3">
    <source>
        <dbReference type="Proteomes" id="UP000005459"/>
    </source>
</evidence>
<dbReference type="EMBL" id="AFWV01000003">
    <property type="protein sequence ID" value="EGV19462.1"/>
    <property type="molecule type" value="Genomic_DNA"/>
</dbReference>
<protein>
    <recommendedName>
        <fullName evidence="4">NosL family protein</fullName>
    </recommendedName>
</protein>
<dbReference type="PANTHER" id="PTHR41247">
    <property type="entry name" value="HTH-TYPE TRANSCRIPTIONAL REPRESSOR YCNK"/>
    <property type="match status" value="1"/>
</dbReference>
<gene>
    <name evidence="2" type="ORF">ThimaDRAFT_0908</name>
</gene>
<feature type="region of interest" description="Disordered" evidence="1">
    <location>
        <begin position="214"/>
        <end position="247"/>
    </location>
</feature>
<dbReference type="InterPro" id="IPR008719">
    <property type="entry name" value="N2O_reductase_NosL"/>
</dbReference>
<evidence type="ECO:0000313" key="2">
    <source>
        <dbReference type="EMBL" id="EGV19462.1"/>
    </source>
</evidence>
<evidence type="ECO:0008006" key="4">
    <source>
        <dbReference type="Google" id="ProtNLM"/>
    </source>
</evidence>
<dbReference type="AlphaFoldDB" id="F9U850"/>
<dbReference type="SUPFAM" id="SSF160387">
    <property type="entry name" value="NosL/MerB-like"/>
    <property type="match status" value="1"/>
</dbReference>
<evidence type="ECO:0000256" key="1">
    <source>
        <dbReference type="SAM" id="MobiDB-lite"/>
    </source>
</evidence>
<proteinExistence type="predicted"/>
<dbReference type="STRING" id="768671.ThimaDRAFT_0908"/>
<reference evidence="2 3" key="1">
    <citation type="submission" date="2011-06" db="EMBL/GenBank/DDBJ databases">
        <title>The draft genome of Thiocapsa marina 5811.</title>
        <authorList>
            <consortium name="US DOE Joint Genome Institute (JGI-PGF)"/>
            <person name="Lucas S."/>
            <person name="Han J."/>
            <person name="Cheng J.-F."/>
            <person name="Goodwin L."/>
            <person name="Pitluck S."/>
            <person name="Peters L."/>
            <person name="Land M.L."/>
            <person name="Hauser L."/>
            <person name="Vogl K."/>
            <person name="Liu Z."/>
            <person name="Imhoff J."/>
            <person name="Thiel V."/>
            <person name="Frigaard N.-U."/>
            <person name="Bryant D."/>
            <person name="Woyke T.J."/>
        </authorList>
    </citation>
    <scope>NUCLEOTIDE SEQUENCE [LARGE SCALE GENOMIC DNA]</scope>
    <source>
        <strain evidence="2 3">5811</strain>
    </source>
</reference>
<organism evidence="2 3">
    <name type="scientific">Thiocapsa marina 5811</name>
    <dbReference type="NCBI Taxonomy" id="768671"/>
    <lineage>
        <taxon>Bacteria</taxon>
        <taxon>Pseudomonadati</taxon>
        <taxon>Pseudomonadota</taxon>
        <taxon>Gammaproteobacteria</taxon>
        <taxon>Chromatiales</taxon>
        <taxon>Chromatiaceae</taxon>
        <taxon>Thiocapsa</taxon>
    </lineage>
</organism>
<accession>F9U850</accession>
<dbReference type="eggNOG" id="COG4314">
    <property type="taxonomic scope" value="Bacteria"/>
</dbReference>
<keyword evidence="3" id="KW-1185">Reference proteome</keyword>
<sequence>MREPRPAEYGSVSHGRFVRGDQQASQSTRFRDSLFLFLKRVELGSLGVYGSESEPPSLPSSLSSRFSALLVVVLALLLAACGGDPGQGPGEVKWDRDACGRCRMVLSDRLHSAQVRVPTPDGRSRVYRFDDIGCALIWLEERAERDDPATEIWVNDWRTGDWIDARTATYLRGQVTPMEYGLGAQPEPAPDGLDFGQAKAHIFDVEARFNVHGGHLDANPASPGAASDQIPPANQVQPTQKPHDHAE</sequence>
<dbReference type="Proteomes" id="UP000005459">
    <property type="component" value="Unassembled WGS sequence"/>
</dbReference>